<evidence type="ECO:0000313" key="1">
    <source>
        <dbReference type="EMBL" id="KKI52064.1"/>
    </source>
</evidence>
<evidence type="ECO:0000313" key="2">
    <source>
        <dbReference type="Proteomes" id="UP000034076"/>
    </source>
</evidence>
<dbReference type="EMBL" id="LAYJ01000043">
    <property type="protein sequence ID" value="KKI52064.1"/>
    <property type="molecule type" value="Genomic_DNA"/>
</dbReference>
<name>A0A0M2NHQ3_9FIRM</name>
<keyword evidence="2" id="KW-1185">Reference proteome</keyword>
<reference evidence="1 2" key="1">
    <citation type="submission" date="2015-04" db="EMBL/GenBank/DDBJ databases">
        <title>Draft genome sequence of bacteremic isolate Catabacter hongkongensis type strain HKU16T.</title>
        <authorList>
            <person name="Lau S.K."/>
            <person name="Teng J.L."/>
            <person name="Huang Y."/>
            <person name="Curreem S.O."/>
            <person name="Tsui S.K."/>
            <person name="Woo P.C."/>
        </authorList>
    </citation>
    <scope>NUCLEOTIDE SEQUENCE [LARGE SCALE GENOMIC DNA]</scope>
    <source>
        <strain evidence="1 2">HKU16</strain>
    </source>
</reference>
<organism evidence="1 2">
    <name type="scientific">Christensenella hongkongensis</name>
    <dbReference type="NCBI Taxonomy" id="270498"/>
    <lineage>
        <taxon>Bacteria</taxon>
        <taxon>Bacillati</taxon>
        <taxon>Bacillota</taxon>
        <taxon>Clostridia</taxon>
        <taxon>Christensenellales</taxon>
        <taxon>Christensenellaceae</taxon>
        <taxon>Christensenella</taxon>
    </lineage>
</organism>
<comment type="caution">
    <text evidence="1">The sequence shown here is derived from an EMBL/GenBank/DDBJ whole genome shotgun (WGS) entry which is preliminary data.</text>
</comment>
<dbReference type="AlphaFoldDB" id="A0A0M2NHQ3"/>
<sequence length="48" mass="5977">MWDFYPRYTEECVEVPDRIVEAMYGHKRQEESGERYICRYRAKKCIKL</sequence>
<dbReference type="Proteomes" id="UP000034076">
    <property type="component" value="Unassembled WGS sequence"/>
</dbReference>
<gene>
    <name evidence="1" type="ORF">CHK_0420</name>
</gene>
<accession>A0A0M2NHQ3</accession>
<protein>
    <submittedName>
        <fullName evidence="1">Uncharacterized protein</fullName>
    </submittedName>
</protein>
<proteinExistence type="predicted"/>